<comment type="similarity">
    <text evidence="2 13">Belongs to the SUA5 family.</text>
</comment>
<gene>
    <name evidence="15" type="ORF">M0G41_03100</name>
</gene>
<keyword evidence="7 13" id="KW-0819">tRNA processing</keyword>
<evidence type="ECO:0000256" key="1">
    <source>
        <dbReference type="ARBA" id="ARBA00004496"/>
    </source>
</evidence>
<evidence type="ECO:0000256" key="7">
    <source>
        <dbReference type="ARBA" id="ARBA00022694"/>
    </source>
</evidence>
<keyword evidence="9 13" id="KW-0547">Nucleotide-binding</keyword>
<evidence type="ECO:0000256" key="13">
    <source>
        <dbReference type="PIRNR" id="PIRNR004930"/>
    </source>
</evidence>
<dbReference type="Pfam" id="PF01300">
    <property type="entry name" value="Sua5_yciO_yrdC"/>
    <property type="match status" value="1"/>
</dbReference>
<dbReference type="NCBIfam" id="TIGR00057">
    <property type="entry name" value="L-threonylcarbamoyladenylate synthase"/>
    <property type="match status" value="1"/>
</dbReference>
<dbReference type="Gene3D" id="3.90.870.10">
    <property type="entry name" value="DHBP synthase"/>
    <property type="match status" value="1"/>
</dbReference>
<dbReference type="PANTHER" id="PTHR17490:SF16">
    <property type="entry name" value="THREONYLCARBAMOYL-AMP SYNTHASE"/>
    <property type="match status" value="1"/>
</dbReference>
<dbReference type="PIRSF" id="PIRSF004930">
    <property type="entry name" value="Tln_factor_SUA5"/>
    <property type="match status" value="1"/>
</dbReference>
<dbReference type="InterPro" id="IPR010923">
    <property type="entry name" value="T(6)A37_SUA5"/>
</dbReference>
<comment type="catalytic activity">
    <reaction evidence="12 13">
        <text>L-threonine + hydrogencarbonate + ATP = L-threonylcarbamoyladenylate + diphosphate + H2O</text>
        <dbReference type="Rhea" id="RHEA:36407"/>
        <dbReference type="ChEBI" id="CHEBI:15377"/>
        <dbReference type="ChEBI" id="CHEBI:17544"/>
        <dbReference type="ChEBI" id="CHEBI:30616"/>
        <dbReference type="ChEBI" id="CHEBI:33019"/>
        <dbReference type="ChEBI" id="CHEBI:57926"/>
        <dbReference type="ChEBI" id="CHEBI:73682"/>
        <dbReference type="EC" id="2.7.7.87"/>
    </reaction>
</comment>
<dbReference type="RefSeq" id="WP_248204927.1">
    <property type="nucleotide sequence ID" value="NZ_JALNMH010000002.1"/>
</dbReference>
<dbReference type="InterPro" id="IPR005145">
    <property type="entry name" value="Sua5_C"/>
</dbReference>
<evidence type="ECO:0000256" key="12">
    <source>
        <dbReference type="ARBA" id="ARBA00048366"/>
    </source>
</evidence>
<dbReference type="PROSITE" id="PS51163">
    <property type="entry name" value="YRDC"/>
    <property type="match status" value="1"/>
</dbReference>
<evidence type="ECO:0000256" key="11">
    <source>
        <dbReference type="ARBA" id="ARBA00029774"/>
    </source>
</evidence>
<keyword evidence="8 13" id="KW-0548">Nucleotidyltransferase</keyword>
<comment type="subcellular location">
    <subcellularLocation>
        <location evidence="1 13">Cytoplasm</location>
    </subcellularLocation>
</comment>
<evidence type="ECO:0000256" key="10">
    <source>
        <dbReference type="ARBA" id="ARBA00022840"/>
    </source>
</evidence>
<evidence type="ECO:0000256" key="4">
    <source>
        <dbReference type="ARBA" id="ARBA00015492"/>
    </source>
</evidence>
<dbReference type="PANTHER" id="PTHR17490">
    <property type="entry name" value="SUA5"/>
    <property type="match status" value="1"/>
</dbReference>
<evidence type="ECO:0000259" key="14">
    <source>
        <dbReference type="PROSITE" id="PS51163"/>
    </source>
</evidence>
<evidence type="ECO:0000256" key="3">
    <source>
        <dbReference type="ARBA" id="ARBA00012584"/>
    </source>
</evidence>
<accession>A0ABT0GE75</accession>
<evidence type="ECO:0000313" key="16">
    <source>
        <dbReference type="Proteomes" id="UP001431449"/>
    </source>
</evidence>
<evidence type="ECO:0000256" key="5">
    <source>
        <dbReference type="ARBA" id="ARBA00022490"/>
    </source>
</evidence>
<comment type="caution">
    <text evidence="15">The sequence shown here is derived from an EMBL/GenBank/DDBJ whole genome shotgun (WGS) entry which is preliminary data.</text>
</comment>
<keyword evidence="6 13" id="KW-0808">Transferase</keyword>
<sequence length="317" mass="33564">MKPSPAQHAEIQAAVAALRRGECIGLPTETVYGLAADARDPQAVTRIFALKKRPADHPVIVHLPRSARLSEYAASVPEAARKLARAFWPGPLTLILPRAGWVPDIVTGGQKTVGLRMPAHPVAQAVLQAFGGGLAAPSANRFGRISPTRAEHVRAEFGESLPIILDGGDSEVGIESTIVDLSGPTPRILRPGMIGREAIEAVIGPLADADASPAPRVSGALDKHYAPRARLRLLPRDRLGDDGIFRVLVLGEMPGGWEGLSLPAEPVAYAHGLYAALRELDGEDGREIRVETLPEGAAWDALRDRLRRAAAGSGGES</sequence>
<reference evidence="15" key="1">
    <citation type="submission" date="2022-04" db="EMBL/GenBank/DDBJ databases">
        <title>Lysobacter sp. CAU 1642 isolated from sea sand.</title>
        <authorList>
            <person name="Kim W."/>
        </authorList>
    </citation>
    <scope>NUCLEOTIDE SEQUENCE</scope>
    <source>
        <strain evidence="15">CAU 1642</strain>
    </source>
</reference>
<dbReference type="InterPro" id="IPR017945">
    <property type="entry name" value="DHBP_synth_RibB-like_a/b_dom"/>
</dbReference>
<dbReference type="SUPFAM" id="SSF55821">
    <property type="entry name" value="YrdC/RibB"/>
    <property type="match status" value="1"/>
</dbReference>
<dbReference type="InterPro" id="IPR050156">
    <property type="entry name" value="TC-AMP_synthase_SUA5"/>
</dbReference>
<keyword evidence="10 13" id="KW-0067">ATP-binding</keyword>
<dbReference type="Pfam" id="PF03481">
    <property type="entry name" value="Sua5_C"/>
    <property type="match status" value="1"/>
</dbReference>
<keyword evidence="16" id="KW-1185">Reference proteome</keyword>
<evidence type="ECO:0000256" key="2">
    <source>
        <dbReference type="ARBA" id="ARBA00007663"/>
    </source>
</evidence>
<dbReference type="InterPro" id="IPR038385">
    <property type="entry name" value="Sua5/YwlC_C"/>
</dbReference>
<evidence type="ECO:0000256" key="9">
    <source>
        <dbReference type="ARBA" id="ARBA00022741"/>
    </source>
</evidence>
<protein>
    <recommendedName>
        <fullName evidence="4 13">Threonylcarbamoyl-AMP synthase</fullName>
        <shortName evidence="13">TC-AMP synthase</shortName>
        <ecNumber evidence="3 13">2.7.7.87</ecNumber>
    </recommendedName>
    <alternativeName>
        <fullName evidence="11 13">L-threonylcarbamoyladenylate synthase</fullName>
    </alternativeName>
</protein>
<proteinExistence type="inferred from homology"/>
<dbReference type="Gene3D" id="3.40.50.11030">
    <property type="entry name" value="Threonylcarbamoyl-AMP synthase, C-terminal domain"/>
    <property type="match status" value="1"/>
</dbReference>
<dbReference type="EC" id="2.7.7.87" evidence="3 13"/>
<dbReference type="Proteomes" id="UP001431449">
    <property type="component" value="Unassembled WGS sequence"/>
</dbReference>
<dbReference type="GO" id="GO:0061710">
    <property type="term" value="F:L-threonylcarbamoyladenylate synthase"/>
    <property type="evidence" value="ECO:0007669"/>
    <property type="project" value="UniProtKB-EC"/>
</dbReference>
<evidence type="ECO:0000256" key="6">
    <source>
        <dbReference type="ARBA" id="ARBA00022679"/>
    </source>
</evidence>
<feature type="domain" description="YrdC-like" evidence="14">
    <location>
        <begin position="8"/>
        <end position="194"/>
    </location>
</feature>
<dbReference type="EMBL" id="JALNMH010000002">
    <property type="protein sequence ID" value="MCK7592652.1"/>
    <property type="molecule type" value="Genomic_DNA"/>
</dbReference>
<name>A0ABT0GE75_9GAMM</name>
<keyword evidence="5 13" id="KW-0963">Cytoplasm</keyword>
<dbReference type="InterPro" id="IPR006070">
    <property type="entry name" value="Sua5-like_dom"/>
</dbReference>
<evidence type="ECO:0000256" key="8">
    <source>
        <dbReference type="ARBA" id="ARBA00022695"/>
    </source>
</evidence>
<evidence type="ECO:0000313" key="15">
    <source>
        <dbReference type="EMBL" id="MCK7592652.1"/>
    </source>
</evidence>
<organism evidence="15 16">
    <name type="scientific">Pseudomarimonas salicorniae</name>
    <dbReference type="NCBI Taxonomy" id="2933270"/>
    <lineage>
        <taxon>Bacteria</taxon>
        <taxon>Pseudomonadati</taxon>
        <taxon>Pseudomonadota</taxon>
        <taxon>Gammaproteobacteria</taxon>
        <taxon>Lysobacterales</taxon>
        <taxon>Lysobacteraceae</taxon>
        <taxon>Pseudomarimonas</taxon>
    </lineage>
</organism>
<comment type="function">
    <text evidence="13">Required for the formation of a threonylcarbamoyl group on adenosine at position 37 (t(6)A37) in tRNAs that read codons beginning with adenine.</text>
</comment>